<dbReference type="SUPFAM" id="SSF56672">
    <property type="entry name" value="DNA/RNA polymerases"/>
    <property type="match status" value="1"/>
</dbReference>
<proteinExistence type="predicted"/>
<dbReference type="PROSITE" id="PS50878">
    <property type="entry name" value="RT_POL"/>
    <property type="match status" value="1"/>
</dbReference>
<dbReference type="CDD" id="cd01650">
    <property type="entry name" value="RT_nLTR_like"/>
    <property type="match status" value="1"/>
</dbReference>
<reference evidence="2 3" key="1">
    <citation type="submission" date="2017-12" db="EMBL/GenBank/DDBJ databases">
        <title>Hemimetabolous genomes reveal molecular basis of termite eusociality.</title>
        <authorList>
            <person name="Harrison M.C."/>
            <person name="Jongepier E."/>
            <person name="Robertson H.M."/>
            <person name="Arning N."/>
            <person name="Bitard-Feildel T."/>
            <person name="Chao H."/>
            <person name="Childers C.P."/>
            <person name="Dinh H."/>
            <person name="Doddapaneni H."/>
            <person name="Dugan S."/>
            <person name="Gowin J."/>
            <person name="Greiner C."/>
            <person name="Han Y."/>
            <person name="Hu H."/>
            <person name="Hughes D.S.T."/>
            <person name="Huylmans A.-K."/>
            <person name="Kemena C."/>
            <person name="Kremer L.P.M."/>
            <person name="Lee S.L."/>
            <person name="Lopez-Ezquerra A."/>
            <person name="Mallet L."/>
            <person name="Monroy-Kuhn J.M."/>
            <person name="Moser A."/>
            <person name="Murali S.C."/>
            <person name="Muzny D.M."/>
            <person name="Otani S."/>
            <person name="Piulachs M.-D."/>
            <person name="Poelchau M."/>
            <person name="Qu J."/>
            <person name="Schaub F."/>
            <person name="Wada-Katsumata A."/>
            <person name="Worley K.C."/>
            <person name="Xie Q."/>
            <person name="Ylla G."/>
            <person name="Poulsen M."/>
            <person name="Gibbs R.A."/>
            <person name="Schal C."/>
            <person name="Richards S."/>
            <person name="Belles X."/>
            <person name="Korb J."/>
            <person name="Bornberg-Bauer E."/>
        </authorList>
    </citation>
    <scope>NUCLEOTIDE SEQUENCE [LARGE SCALE GENOMIC DNA]</scope>
    <source>
        <tissue evidence="2">Whole body</tissue>
    </source>
</reference>
<sequence>MSKLFERLLLKRIEEAAPLNELIPDHQFGFRRKHSTIQQCHRIINKIKTSLEGREYCTSVFLDVQQAFDKVWHAGLLYKLKTYLPERFYIILKSYLHDRYFQIKLDDDLSDYKPIKTGVPQGSVLGPFLYLIFTADLPQTNDTLIATFADDTAILTSDLDPRRASEKLQYHLDTLHIWLQRWKISVNTNKSVQVTFTTKKSGCPEVNINNNPIPVKTEVKYLGLHLDEKLTWKTHIKAKRRQLDLKMKNMYWLLNRKSKLSLENKLIIYKCIIKPIWTYGIELWGCSKPSNTKILQSFQSKTLRMISGAPWYVSNQTLQEDFKIPSIQDEIKSNINRYKDRTTEHVNQLISDLFTHPLENRRLKKIWPEDLLDEV</sequence>
<keyword evidence="3" id="KW-1185">Reference proteome</keyword>
<dbReference type="InterPro" id="IPR000477">
    <property type="entry name" value="RT_dom"/>
</dbReference>
<dbReference type="AlphaFoldDB" id="A0A2J7QAT1"/>
<organism evidence="2 3">
    <name type="scientific">Cryptotermes secundus</name>
    <dbReference type="NCBI Taxonomy" id="105785"/>
    <lineage>
        <taxon>Eukaryota</taxon>
        <taxon>Metazoa</taxon>
        <taxon>Ecdysozoa</taxon>
        <taxon>Arthropoda</taxon>
        <taxon>Hexapoda</taxon>
        <taxon>Insecta</taxon>
        <taxon>Pterygota</taxon>
        <taxon>Neoptera</taxon>
        <taxon>Polyneoptera</taxon>
        <taxon>Dictyoptera</taxon>
        <taxon>Blattodea</taxon>
        <taxon>Blattoidea</taxon>
        <taxon>Termitoidae</taxon>
        <taxon>Kalotermitidae</taxon>
        <taxon>Cryptotermitinae</taxon>
        <taxon>Cryptotermes</taxon>
    </lineage>
</organism>
<dbReference type="GO" id="GO:0071897">
    <property type="term" value="P:DNA biosynthetic process"/>
    <property type="evidence" value="ECO:0007669"/>
    <property type="project" value="UniProtKB-ARBA"/>
</dbReference>
<name>A0A2J7QAT1_9NEOP</name>
<dbReference type="PANTHER" id="PTHR33332">
    <property type="entry name" value="REVERSE TRANSCRIPTASE DOMAIN-CONTAINING PROTEIN"/>
    <property type="match status" value="1"/>
</dbReference>
<gene>
    <name evidence="2" type="ORF">B7P43_G16139</name>
</gene>
<accession>A0A2J7QAT1</accession>
<comment type="caution">
    <text evidence="2">The sequence shown here is derived from an EMBL/GenBank/DDBJ whole genome shotgun (WGS) entry which is preliminary data.</text>
</comment>
<feature type="domain" description="Reverse transcriptase" evidence="1">
    <location>
        <begin position="1"/>
        <end position="226"/>
    </location>
</feature>
<evidence type="ECO:0000259" key="1">
    <source>
        <dbReference type="PROSITE" id="PS50878"/>
    </source>
</evidence>
<evidence type="ECO:0000313" key="2">
    <source>
        <dbReference type="EMBL" id="PNF25684.1"/>
    </source>
</evidence>
<dbReference type="InterPro" id="IPR043502">
    <property type="entry name" value="DNA/RNA_pol_sf"/>
</dbReference>
<dbReference type="EMBL" id="NEVH01016327">
    <property type="protein sequence ID" value="PNF25684.1"/>
    <property type="molecule type" value="Genomic_DNA"/>
</dbReference>
<dbReference type="Pfam" id="PF00078">
    <property type="entry name" value="RVT_1"/>
    <property type="match status" value="1"/>
</dbReference>
<evidence type="ECO:0000313" key="3">
    <source>
        <dbReference type="Proteomes" id="UP000235965"/>
    </source>
</evidence>
<dbReference type="Proteomes" id="UP000235965">
    <property type="component" value="Unassembled WGS sequence"/>
</dbReference>
<protein>
    <recommendedName>
        <fullName evidence="1">Reverse transcriptase domain-containing protein</fullName>
    </recommendedName>
</protein>
<dbReference type="InParanoid" id="A0A2J7QAT1"/>